<organism evidence="1 2">
    <name type="scientific">Austropuccinia psidii MF-1</name>
    <dbReference type="NCBI Taxonomy" id="1389203"/>
    <lineage>
        <taxon>Eukaryota</taxon>
        <taxon>Fungi</taxon>
        <taxon>Dikarya</taxon>
        <taxon>Basidiomycota</taxon>
        <taxon>Pucciniomycotina</taxon>
        <taxon>Pucciniomycetes</taxon>
        <taxon>Pucciniales</taxon>
        <taxon>Sphaerophragmiaceae</taxon>
        <taxon>Austropuccinia</taxon>
    </lineage>
</organism>
<keyword evidence="2" id="KW-1185">Reference proteome</keyword>
<dbReference type="OrthoDB" id="6060525at2759"/>
<protein>
    <submittedName>
        <fullName evidence="1">Uncharacterized protein</fullName>
    </submittedName>
</protein>
<gene>
    <name evidence="1" type="ORF">O181_040810</name>
</gene>
<evidence type="ECO:0000313" key="2">
    <source>
        <dbReference type="Proteomes" id="UP000765509"/>
    </source>
</evidence>
<comment type="caution">
    <text evidence="1">The sequence shown here is derived from an EMBL/GenBank/DDBJ whole genome shotgun (WGS) entry which is preliminary data.</text>
</comment>
<dbReference type="EMBL" id="AVOT02016144">
    <property type="protein sequence ID" value="MBW0501095.1"/>
    <property type="molecule type" value="Genomic_DNA"/>
</dbReference>
<proteinExistence type="predicted"/>
<name>A0A9Q3DHJ0_9BASI</name>
<dbReference type="AlphaFoldDB" id="A0A9Q3DHJ0"/>
<reference evidence="1" key="1">
    <citation type="submission" date="2021-03" db="EMBL/GenBank/DDBJ databases">
        <title>Draft genome sequence of rust myrtle Austropuccinia psidii MF-1, a brazilian biotype.</title>
        <authorList>
            <person name="Quecine M.C."/>
            <person name="Pachon D.M.R."/>
            <person name="Bonatelli M.L."/>
            <person name="Correr F.H."/>
            <person name="Franceschini L.M."/>
            <person name="Leite T.F."/>
            <person name="Margarido G.R.A."/>
            <person name="Almeida C.A."/>
            <person name="Ferrarezi J.A."/>
            <person name="Labate C.A."/>
        </authorList>
    </citation>
    <scope>NUCLEOTIDE SEQUENCE</scope>
    <source>
        <strain evidence="1">MF-1</strain>
    </source>
</reference>
<dbReference type="Proteomes" id="UP000765509">
    <property type="component" value="Unassembled WGS sequence"/>
</dbReference>
<accession>A0A9Q3DHJ0</accession>
<sequence>MNEAEVGLHLTDTQENALSTLSYDHNKAFATDKKPLGTIIANEINIILNIERPYLPLLRRPAYPESPKAREALEIHIKKTPGPWCNKKGCP</sequence>
<evidence type="ECO:0000313" key="1">
    <source>
        <dbReference type="EMBL" id="MBW0501095.1"/>
    </source>
</evidence>